<feature type="compositionally biased region" description="Low complexity" evidence="1">
    <location>
        <begin position="293"/>
        <end position="311"/>
    </location>
</feature>
<feature type="domain" description="Cyclin N-terminal" evidence="2">
    <location>
        <begin position="76"/>
        <end position="199"/>
    </location>
</feature>
<dbReference type="PANTHER" id="PTHR15615">
    <property type="match status" value="1"/>
</dbReference>
<evidence type="ECO:0000313" key="3">
    <source>
        <dbReference type="EMBL" id="OSD01756.1"/>
    </source>
</evidence>
<organism evidence="3 4">
    <name type="scientific">Trametes coccinea (strain BRFM310)</name>
    <name type="common">Pycnoporus coccineus</name>
    <dbReference type="NCBI Taxonomy" id="1353009"/>
    <lineage>
        <taxon>Eukaryota</taxon>
        <taxon>Fungi</taxon>
        <taxon>Dikarya</taxon>
        <taxon>Basidiomycota</taxon>
        <taxon>Agaricomycotina</taxon>
        <taxon>Agaricomycetes</taxon>
        <taxon>Polyporales</taxon>
        <taxon>Polyporaceae</taxon>
        <taxon>Trametes</taxon>
    </lineage>
</organism>
<dbReference type="InterPro" id="IPR013922">
    <property type="entry name" value="Cyclin_PHO80-like"/>
</dbReference>
<accession>A0A1Y2IKT8</accession>
<reference evidence="3 4" key="1">
    <citation type="journal article" date="2015" name="Biotechnol. Biofuels">
        <title>Enhanced degradation of softwood versus hardwood by the white-rot fungus Pycnoporus coccineus.</title>
        <authorList>
            <person name="Couturier M."/>
            <person name="Navarro D."/>
            <person name="Chevret D."/>
            <person name="Henrissat B."/>
            <person name="Piumi F."/>
            <person name="Ruiz-Duenas F.J."/>
            <person name="Martinez A.T."/>
            <person name="Grigoriev I.V."/>
            <person name="Riley R."/>
            <person name="Lipzen A."/>
            <person name="Berrin J.G."/>
            <person name="Master E.R."/>
            <person name="Rosso M.N."/>
        </authorList>
    </citation>
    <scope>NUCLEOTIDE SEQUENCE [LARGE SCALE GENOMIC DNA]</scope>
    <source>
        <strain evidence="3 4">BRFM310</strain>
    </source>
</reference>
<dbReference type="EMBL" id="KZ084109">
    <property type="protein sequence ID" value="OSD01756.1"/>
    <property type="molecule type" value="Genomic_DNA"/>
</dbReference>
<dbReference type="CDD" id="cd20557">
    <property type="entry name" value="CYCLIN_ScPCL1-like"/>
    <property type="match status" value="1"/>
</dbReference>
<feature type="compositionally biased region" description="Low complexity" evidence="1">
    <location>
        <begin position="78"/>
        <end position="96"/>
    </location>
</feature>
<dbReference type="InterPro" id="IPR036915">
    <property type="entry name" value="Cyclin-like_sf"/>
</dbReference>
<evidence type="ECO:0000259" key="2">
    <source>
        <dbReference type="Pfam" id="PF00134"/>
    </source>
</evidence>
<name>A0A1Y2IKT8_TRAC3</name>
<dbReference type="Proteomes" id="UP000193067">
    <property type="component" value="Unassembled WGS sequence"/>
</dbReference>
<feature type="region of interest" description="Disordered" evidence="1">
    <location>
        <begin position="481"/>
        <end position="504"/>
    </location>
</feature>
<proteinExistence type="predicted"/>
<dbReference type="GO" id="GO:0000307">
    <property type="term" value="C:cyclin-dependent protein kinase holoenzyme complex"/>
    <property type="evidence" value="ECO:0007669"/>
    <property type="project" value="TreeGrafter"/>
</dbReference>
<feature type="region of interest" description="Disordered" evidence="1">
    <location>
        <begin position="238"/>
        <end position="257"/>
    </location>
</feature>
<feature type="compositionally biased region" description="Low complexity" evidence="1">
    <location>
        <begin position="323"/>
        <end position="336"/>
    </location>
</feature>
<dbReference type="PANTHER" id="PTHR15615:SF10">
    <property type="entry name" value="PHO85 CYCLIN-2-RELATED"/>
    <property type="match status" value="1"/>
</dbReference>
<feature type="region of interest" description="Disordered" evidence="1">
    <location>
        <begin position="405"/>
        <end position="427"/>
    </location>
</feature>
<keyword evidence="4" id="KW-1185">Reference proteome</keyword>
<feature type="region of interest" description="Disordered" evidence="1">
    <location>
        <begin position="58"/>
        <end position="96"/>
    </location>
</feature>
<protein>
    <recommendedName>
        <fullName evidence="2">Cyclin N-terminal domain-containing protein</fullName>
    </recommendedName>
</protein>
<dbReference type="STRING" id="1353009.A0A1Y2IKT8"/>
<feature type="region of interest" description="Disordered" evidence="1">
    <location>
        <begin position="282"/>
        <end position="339"/>
    </location>
</feature>
<evidence type="ECO:0000256" key="1">
    <source>
        <dbReference type="SAM" id="MobiDB-lite"/>
    </source>
</evidence>
<dbReference type="Gene3D" id="1.10.472.10">
    <property type="entry name" value="Cyclin-like"/>
    <property type="match status" value="1"/>
</dbReference>
<evidence type="ECO:0000313" key="4">
    <source>
        <dbReference type="Proteomes" id="UP000193067"/>
    </source>
</evidence>
<dbReference type="GO" id="GO:0019901">
    <property type="term" value="F:protein kinase binding"/>
    <property type="evidence" value="ECO:0007669"/>
    <property type="project" value="InterPro"/>
</dbReference>
<feature type="compositionally biased region" description="Low complexity" evidence="1">
    <location>
        <begin position="407"/>
        <end position="423"/>
    </location>
</feature>
<dbReference type="SUPFAM" id="SSF47954">
    <property type="entry name" value="Cyclin-like"/>
    <property type="match status" value="1"/>
</dbReference>
<dbReference type="Pfam" id="PF00134">
    <property type="entry name" value="Cyclin_N"/>
    <property type="match status" value="1"/>
</dbReference>
<sequence>MSSLSSELRHPASLLPRSFHNRDLVQLMCQPVSYDMIQYLALQTTRVISLADDPVVTPASAPLPTPPHTPHKSTFAEQQQQGSQSGQSAQPQQQAQTPKLPSLQDFIIFICQSSHVQVPTLLTTLIYLERLRTKLPKMAKGMPCTRHRVFLATLIVAAKYLNDSSPKNKNWVTYARMFELAEVNLMEKQLLYLLNYDLRFDEDEALRHFAPFLPKSRTPAEPAAKEARAAAVTRAKARVQAHISAPPPTPVDGGASSLPSPAVSLVSVQNFVKRLSSQYLSVPTSDHDEARPRSLSRASSSSTLNSANSNSEDSEMGGLTCDSGSSSPSSLSSEGTSDQEYDVEICDAGSGEVVGSRNKTFALQAAPYAYRHRQGRKVSTASTCTVRSDVTVAGTASEGKRLSVRDLLSPGRSLESSPSSSPSHGVTETLLPARVGLGRGAARASSYTAGVEGGSVAPSASVPSISRASGGSFLSRMWAATKGQDRDGCPDGDVQGQSQGPSSAFRRLAHSKSALFRNQQQVVDV</sequence>
<dbReference type="AlphaFoldDB" id="A0A1Y2IKT8"/>
<dbReference type="GO" id="GO:0016538">
    <property type="term" value="F:cyclin-dependent protein serine/threonine kinase regulator activity"/>
    <property type="evidence" value="ECO:0007669"/>
    <property type="project" value="TreeGrafter"/>
</dbReference>
<dbReference type="OrthoDB" id="10250320at2759"/>
<dbReference type="InterPro" id="IPR006671">
    <property type="entry name" value="Cyclin_N"/>
</dbReference>
<dbReference type="GO" id="GO:0005634">
    <property type="term" value="C:nucleus"/>
    <property type="evidence" value="ECO:0007669"/>
    <property type="project" value="TreeGrafter"/>
</dbReference>
<gene>
    <name evidence="3" type="ORF">PYCCODRAFT_1368843</name>
</gene>